<evidence type="ECO:0000259" key="1">
    <source>
        <dbReference type="SMART" id="SM00986"/>
    </source>
</evidence>
<keyword evidence="2" id="KW-0326">Glycosidase</keyword>
<dbReference type="InterPro" id="IPR026353">
    <property type="entry name" value="Hypoxan-DNA_Glyclase"/>
</dbReference>
<evidence type="ECO:0000313" key="3">
    <source>
        <dbReference type="Proteomes" id="UP001497045"/>
    </source>
</evidence>
<gene>
    <name evidence="2" type="ORF">AAEO60_02760</name>
</gene>
<dbReference type="InterPro" id="IPR036895">
    <property type="entry name" value="Uracil-DNA_glycosylase-like_sf"/>
</dbReference>
<dbReference type="CDD" id="cd10032">
    <property type="entry name" value="UDG-F6_HDG"/>
    <property type="match status" value="1"/>
</dbReference>
<sequence>MSLRKTSFPPAVSSNARILLLGSLPGERSLAERQYYAHPQNRFWHLVGKVIGHDLAALDYPDRLDTLQEHGIGLWDVVASARRDGSLDASIREAEHNPLADLAARLPYLRAVGFNGRTAEKIGRALLAEATVPQVALPSSSPAYAAMPLPEKERCWLQLRDYLETTGARDH</sequence>
<keyword evidence="2" id="KW-0378">Hydrolase</keyword>
<dbReference type="RefSeq" id="WP_341672120.1">
    <property type="nucleotide sequence ID" value="NZ_JBBYHV010000001.1"/>
</dbReference>
<organism evidence="2 3">
    <name type="scientific">Aurantiacibacter gilvus</name>
    <dbReference type="NCBI Taxonomy" id="3139141"/>
    <lineage>
        <taxon>Bacteria</taxon>
        <taxon>Pseudomonadati</taxon>
        <taxon>Pseudomonadota</taxon>
        <taxon>Alphaproteobacteria</taxon>
        <taxon>Sphingomonadales</taxon>
        <taxon>Erythrobacteraceae</taxon>
        <taxon>Aurantiacibacter</taxon>
    </lineage>
</organism>
<dbReference type="SMART" id="SM00987">
    <property type="entry name" value="UreE_C"/>
    <property type="match status" value="1"/>
</dbReference>
<proteinExistence type="predicted"/>
<evidence type="ECO:0000313" key="2">
    <source>
        <dbReference type="EMBL" id="MEL1249585.1"/>
    </source>
</evidence>
<dbReference type="SMART" id="SM00986">
    <property type="entry name" value="UDG"/>
    <property type="match status" value="1"/>
</dbReference>
<dbReference type="NCBIfam" id="TIGR04274">
    <property type="entry name" value="hypoxanDNAglyco"/>
    <property type="match status" value="1"/>
</dbReference>
<accession>A0ABU9IB21</accession>
<name>A0ABU9IB21_9SPHN</name>
<protein>
    <submittedName>
        <fullName evidence="2">DNA-deoxyinosine glycosylase</fullName>
        <ecNumber evidence="2">3.2.2.15</ecNumber>
    </submittedName>
</protein>
<dbReference type="Gene3D" id="3.40.470.10">
    <property type="entry name" value="Uracil-DNA glycosylase-like domain"/>
    <property type="match status" value="1"/>
</dbReference>
<dbReference type="GO" id="GO:0033958">
    <property type="term" value="F:DNA-deoxyinosine glycosylase activity"/>
    <property type="evidence" value="ECO:0007669"/>
    <property type="project" value="UniProtKB-EC"/>
</dbReference>
<feature type="domain" description="Uracil-DNA glycosylase-like" evidence="1">
    <location>
        <begin position="9"/>
        <end position="160"/>
    </location>
</feature>
<dbReference type="InterPro" id="IPR005122">
    <property type="entry name" value="Uracil-DNA_glycosylase-like"/>
</dbReference>
<reference evidence="2 3" key="1">
    <citation type="submission" date="2024-04" db="EMBL/GenBank/DDBJ databases">
        <title>Aurantiacibacter sp. DGU6 16S ribosomal RNA gene Genome sequencing and assembly.</title>
        <authorList>
            <person name="Park S."/>
        </authorList>
    </citation>
    <scope>NUCLEOTIDE SEQUENCE [LARGE SCALE GENOMIC DNA]</scope>
    <source>
        <strain evidence="2 3">DGU6</strain>
    </source>
</reference>
<dbReference type="EC" id="3.2.2.15" evidence="2"/>
<dbReference type="EMBL" id="JBBYHV010000001">
    <property type="protein sequence ID" value="MEL1249585.1"/>
    <property type="molecule type" value="Genomic_DNA"/>
</dbReference>
<comment type="caution">
    <text evidence="2">The sequence shown here is derived from an EMBL/GenBank/DDBJ whole genome shotgun (WGS) entry which is preliminary data.</text>
</comment>
<keyword evidence="3" id="KW-1185">Reference proteome</keyword>
<dbReference type="SUPFAM" id="SSF52141">
    <property type="entry name" value="Uracil-DNA glycosylase-like"/>
    <property type="match status" value="1"/>
</dbReference>
<dbReference type="Pfam" id="PF03167">
    <property type="entry name" value="UDG"/>
    <property type="match status" value="1"/>
</dbReference>
<dbReference type="Proteomes" id="UP001497045">
    <property type="component" value="Unassembled WGS sequence"/>
</dbReference>